<dbReference type="Gramene" id="OE9A034721T1">
    <property type="protein sequence ID" value="OE9A034721C1"/>
    <property type="gene ID" value="OE9A034721"/>
</dbReference>
<feature type="compositionally biased region" description="Acidic residues" evidence="2">
    <location>
        <begin position="98"/>
        <end position="109"/>
    </location>
</feature>
<feature type="region of interest" description="Disordered" evidence="2">
    <location>
        <begin position="92"/>
        <end position="157"/>
    </location>
</feature>
<gene>
    <name evidence="4" type="ORF">OLEA9_A034721</name>
</gene>
<keyword evidence="3" id="KW-0732">Signal</keyword>
<keyword evidence="5" id="KW-1185">Reference proteome</keyword>
<feature type="compositionally biased region" description="Acidic residues" evidence="2">
    <location>
        <begin position="130"/>
        <end position="152"/>
    </location>
</feature>
<evidence type="ECO:0000256" key="3">
    <source>
        <dbReference type="SAM" id="SignalP"/>
    </source>
</evidence>
<protein>
    <submittedName>
        <fullName evidence="4">RRP15</fullName>
    </submittedName>
</protein>
<dbReference type="GO" id="GO:0030687">
    <property type="term" value="C:preribosome, large subunit precursor"/>
    <property type="evidence" value="ECO:0007669"/>
    <property type="project" value="TreeGrafter"/>
</dbReference>
<evidence type="ECO:0000256" key="2">
    <source>
        <dbReference type="SAM" id="MobiDB-lite"/>
    </source>
</evidence>
<dbReference type="Proteomes" id="UP000594638">
    <property type="component" value="Unassembled WGS sequence"/>
</dbReference>
<accession>A0A8S0T095</accession>
<dbReference type="GO" id="GO:0000460">
    <property type="term" value="P:maturation of 5.8S rRNA"/>
    <property type="evidence" value="ECO:0007669"/>
    <property type="project" value="TreeGrafter"/>
</dbReference>
<dbReference type="OrthoDB" id="20949at2759"/>
<dbReference type="GO" id="GO:0000470">
    <property type="term" value="P:maturation of LSU-rRNA"/>
    <property type="evidence" value="ECO:0007669"/>
    <property type="project" value="TreeGrafter"/>
</dbReference>
<dbReference type="InterPro" id="IPR012459">
    <property type="entry name" value="Rrp15"/>
</dbReference>
<feature type="compositionally biased region" description="Basic and acidic residues" evidence="2">
    <location>
        <begin position="117"/>
        <end position="129"/>
    </location>
</feature>
<feature type="region of interest" description="Disordered" evidence="2">
    <location>
        <begin position="47"/>
        <end position="77"/>
    </location>
</feature>
<evidence type="ECO:0000313" key="4">
    <source>
        <dbReference type="EMBL" id="CAA2998019.1"/>
    </source>
</evidence>
<reference evidence="4 5" key="1">
    <citation type="submission" date="2019-12" db="EMBL/GenBank/DDBJ databases">
        <authorList>
            <person name="Alioto T."/>
            <person name="Alioto T."/>
            <person name="Gomez Garrido J."/>
        </authorList>
    </citation>
    <scope>NUCLEOTIDE SEQUENCE [LARGE SCALE GENOMIC DNA]</scope>
</reference>
<evidence type="ECO:0000313" key="5">
    <source>
        <dbReference type="Proteomes" id="UP000594638"/>
    </source>
</evidence>
<feature type="signal peptide" evidence="3">
    <location>
        <begin position="1"/>
        <end position="24"/>
    </location>
</feature>
<comment type="similarity">
    <text evidence="1">Belongs to the RRP15 family.</text>
</comment>
<evidence type="ECO:0000256" key="1">
    <source>
        <dbReference type="ARBA" id="ARBA00007462"/>
    </source>
</evidence>
<dbReference type="PANTHER" id="PTHR13245:SF14">
    <property type="entry name" value="RRP15-LIKE PROTEIN"/>
    <property type="match status" value="1"/>
</dbReference>
<feature type="compositionally biased region" description="Polar residues" evidence="2">
    <location>
        <begin position="348"/>
        <end position="358"/>
    </location>
</feature>
<dbReference type="PANTHER" id="PTHR13245">
    <property type="entry name" value="RRP15-LIKE PROTEIN"/>
    <property type="match status" value="1"/>
</dbReference>
<organism evidence="4 5">
    <name type="scientific">Olea europaea subsp. europaea</name>
    <dbReference type="NCBI Taxonomy" id="158383"/>
    <lineage>
        <taxon>Eukaryota</taxon>
        <taxon>Viridiplantae</taxon>
        <taxon>Streptophyta</taxon>
        <taxon>Embryophyta</taxon>
        <taxon>Tracheophyta</taxon>
        <taxon>Spermatophyta</taxon>
        <taxon>Magnoliopsida</taxon>
        <taxon>eudicotyledons</taxon>
        <taxon>Gunneridae</taxon>
        <taxon>Pentapetalae</taxon>
        <taxon>asterids</taxon>
        <taxon>lamiids</taxon>
        <taxon>Lamiales</taxon>
        <taxon>Oleaceae</taxon>
        <taxon>Oleeae</taxon>
        <taxon>Olea</taxon>
    </lineage>
</organism>
<proteinExistence type="inferred from homology"/>
<feature type="compositionally biased region" description="Basic residues" evidence="2">
    <location>
        <begin position="53"/>
        <end position="69"/>
    </location>
</feature>
<name>A0A8S0T095_OLEEU</name>
<feature type="region of interest" description="Disordered" evidence="2">
    <location>
        <begin position="206"/>
        <end position="230"/>
    </location>
</feature>
<dbReference type="AlphaFoldDB" id="A0A8S0T095"/>
<dbReference type="Pfam" id="PF07890">
    <property type="entry name" value="Rrp15p"/>
    <property type="match status" value="1"/>
</dbReference>
<comment type="caution">
    <text evidence="4">The sequence shown here is derived from an EMBL/GenBank/DDBJ whole genome shotgun (WGS) entry which is preliminary data.</text>
</comment>
<dbReference type="EMBL" id="CACTIH010005576">
    <property type="protein sequence ID" value="CAA2998019.1"/>
    <property type="molecule type" value="Genomic_DNA"/>
</dbReference>
<feature type="region of interest" description="Disordered" evidence="2">
    <location>
        <begin position="287"/>
        <end position="358"/>
    </location>
</feature>
<feature type="chain" id="PRO_5035888747" evidence="3">
    <location>
        <begin position="25"/>
        <end position="358"/>
    </location>
</feature>
<sequence length="358" mass="39984">MWILFLFIVSELLLIGFNMPDSEGDTAVCENVVKGKVMTEVMQAMEVKEGPRNRKGGNKKAKKTKKKQKMMPQGVQKKVNIDKRMKKLFQKRAREYNSDDDDVEEEEEKLEQSVPSTREKFKKDESEREFSDDDVGAEDNGAEENDVSEDEDGKIQPGIMKFTEGIKAFSVAFKKIVKKTTSSDVLGPVLSANKKLLAEKLIEEELERKDKGEAKKEKHSVREKGHEKPANYLDSHEKYLLGIATKGVVKLFNAVNKAQNAQKGLNPSRSKDEKVLKKRRKEAFFSELGKGASQSAGTVAKVGASSSSVDGEGPAWAPLRDNYMLTNSKLKDWDKMQDTTAGDDFNRASDSGSSSDDE</sequence>